<evidence type="ECO:0000256" key="4">
    <source>
        <dbReference type="ARBA" id="ARBA00022630"/>
    </source>
</evidence>
<evidence type="ECO:0000256" key="5">
    <source>
        <dbReference type="ARBA" id="ARBA00022643"/>
    </source>
</evidence>
<keyword evidence="5" id="KW-0288">FMN</keyword>
<protein>
    <recommendedName>
        <fullName evidence="8">Propionate 3-nitronate monooxygenase</fullName>
    </recommendedName>
</protein>
<evidence type="ECO:0000256" key="8">
    <source>
        <dbReference type="ARBA" id="ARBA00031155"/>
    </source>
</evidence>
<dbReference type="InterPro" id="IPR004136">
    <property type="entry name" value="NMO"/>
</dbReference>
<dbReference type="PANTHER" id="PTHR42747:SF3">
    <property type="entry name" value="NITRONATE MONOOXYGENASE-RELATED"/>
    <property type="match status" value="1"/>
</dbReference>
<dbReference type="InterPro" id="IPR013785">
    <property type="entry name" value="Aldolase_TIM"/>
</dbReference>
<dbReference type="CDD" id="cd04730">
    <property type="entry name" value="NPD_like"/>
    <property type="match status" value="1"/>
</dbReference>
<sequence length="344" mass="35620">MRTPLPGLDLAVPLIAAPMAGGASTTALVAAAAHAGGAGFVPGGYRTPDELAEQIAAVRAAGVPFGVNLFAPPPVPVDPDAFRRYADDLEPDAETLGLTLRGNTPVEDDDHWRAKLDLLLADPVPVVSFTFGIPERRTVTALRRAGTLTWQTVTDPTEALAAADAGVDALIVQAAAAGGHSGTLSPHRPLPELRLTDLLAAVRARTGLPTLAAGGIGTAADVAAAGRAGAAAVVVGTVLLRTRESGTSATYRAALAEGRRDTVLTRAFTGRPARGLRNDFIDRNTARAPLGYPAIHHLTAPVRRAAAAAGDPERLHLWAGTGYRHAREEPLAETFRRLYQGAGA</sequence>
<keyword evidence="4" id="KW-0285">Flavoprotein</keyword>
<dbReference type="PANTHER" id="PTHR42747">
    <property type="entry name" value="NITRONATE MONOOXYGENASE-RELATED"/>
    <property type="match status" value="1"/>
</dbReference>
<evidence type="ECO:0000313" key="10">
    <source>
        <dbReference type="EMBL" id="RZU48378.1"/>
    </source>
</evidence>
<organism evidence="10 11">
    <name type="scientific">Krasilnikovia cinnamomea</name>
    <dbReference type="NCBI Taxonomy" id="349313"/>
    <lineage>
        <taxon>Bacteria</taxon>
        <taxon>Bacillati</taxon>
        <taxon>Actinomycetota</taxon>
        <taxon>Actinomycetes</taxon>
        <taxon>Micromonosporales</taxon>
        <taxon>Micromonosporaceae</taxon>
        <taxon>Krasilnikovia</taxon>
    </lineage>
</organism>
<evidence type="ECO:0000256" key="1">
    <source>
        <dbReference type="ARBA" id="ARBA00001917"/>
    </source>
</evidence>
<dbReference type="AlphaFoldDB" id="A0A4Q7ZCL6"/>
<accession>A0A4Q7ZCL6</accession>
<dbReference type="Pfam" id="PF03060">
    <property type="entry name" value="NMO"/>
    <property type="match status" value="1"/>
</dbReference>
<comment type="similarity">
    <text evidence="2">Belongs to the nitronate monooxygenase family. NMO class I subfamily.</text>
</comment>
<evidence type="ECO:0000256" key="9">
    <source>
        <dbReference type="ARBA" id="ARBA00049401"/>
    </source>
</evidence>
<keyword evidence="7" id="KW-0503">Monooxygenase</keyword>
<comment type="caution">
    <text evidence="10">The sequence shown here is derived from an EMBL/GenBank/DDBJ whole genome shotgun (WGS) entry which is preliminary data.</text>
</comment>
<name>A0A4Q7ZCL6_9ACTN</name>
<keyword evidence="11" id="KW-1185">Reference proteome</keyword>
<dbReference type="EMBL" id="SHKY01000001">
    <property type="protein sequence ID" value="RZU48378.1"/>
    <property type="molecule type" value="Genomic_DNA"/>
</dbReference>
<evidence type="ECO:0000313" key="11">
    <source>
        <dbReference type="Proteomes" id="UP000292564"/>
    </source>
</evidence>
<dbReference type="SUPFAM" id="SSF51412">
    <property type="entry name" value="Inosine monophosphate dehydrogenase (IMPDH)"/>
    <property type="match status" value="1"/>
</dbReference>
<comment type="cofactor">
    <cofactor evidence="1">
        <name>FMN</name>
        <dbReference type="ChEBI" id="CHEBI:58210"/>
    </cofactor>
</comment>
<dbReference type="Gene3D" id="3.20.20.70">
    <property type="entry name" value="Aldolase class I"/>
    <property type="match status" value="1"/>
</dbReference>
<dbReference type="Proteomes" id="UP000292564">
    <property type="component" value="Unassembled WGS sequence"/>
</dbReference>
<dbReference type="GO" id="GO:0009636">
    <property type="term" value="P:response to toxic substance"/>
    <property type="evidence" value="ECO:0007669"/>
    <property type="project" value="UniProtKB-KW"/>
</dbReference>
<evidence type="ECO:0000256" key="7">
    <source>
        <dbReference type="ARBA" id="ARBA00023033"/>
    </source>
</evidence>
<keyword evidence="3" id="KW-0216">Detoxification</keyword>
<gene>
    <name evidence="10" type="ORF">EV385_0092</name>
</gene>
<evidence type="ECO:0000256" key="6">
    <source>
        <dbReference type="ARBA" id="ARBA00023002"/>
    </source>
</evidence>
<dbReference type="OrthoDB" id="9778912at2"/>
<reference evidence="10 11" key="1">
    <citation type="submission" date="2019-02" db="EMBL/GenBank/DDBJ databases">
        <title>Sequencing the genomes of 1000 actinobacteria strains.</title>
        <authorList>
            <person name="Klenk H.-P."/>
        </authorList>
    </citation>
    <scope>NUCLEOTIDE SEQUENCE [LARGE SCALE GENOMIC DNA]</scope>
    <source>
        <strain evidence="10 11">DSM 45162</strain>
    </source>
</reference>
<keyword evidence="6" id="KW-0560">Oxidoreductase</keyword>
<dbReference type="GO" id="GO:0018580">
    <property type="term" value="F:nitronate monooxygenase activity"/>
    <property type="evidence" value="ECO:0007669"/>
    <property type="project" value="InterPro"/>
</dbReference>
<comment type="catalytic activity">
    <reaction evidence="9">
        <text>3 propionate 3-nitronate + 3 O2 + H2O = 3 3-oxopropanoate + 2 nitrate + nitrite + H2O2 + 3 H(+)</text>
        <dbReference type="Rhea" id="RHEA:57332"/>
        <dbReference type="ChEBI" id="CHEBI:15377"/>
        <dbReference type="ChEBI" id="CHEBI:15378"/>
        <dbReference type="ChEBI" id="CHEBI:15379"/>
        <dbReference type="ChEBI" id="CHEBI:16240"/>
        <dbReference type="ChEBI" id="CHEBI:16301"/>
        <dbReference type="ChEBI" id="CHEBI:17632"/>
        <dbReference type="ChEBI" id="CHEBI:33190"/>
        <dbReference type="ChEBI" id="CHEBI:136067"/>
    </reaction>
</comment>
<evidence type="ECO:0000256" key="3">
    <source>
        <dbReference type="ARBA" id="ARBA00022575"/>
    </source>
</evidence>
<dbReference type="RefSeq" id="WP_130507635.1">
    <property type="nucleotide sequence ID" value="NZ_SHKY01000001.1"/>
</dbReference>
<proteinExistence type="inferred from homology"/>
<evidence type="ECO:0000256" key="2">
    <source>
        <dbReference type="ARBA" id="ARBA00009881"/>
    </source>
</evidence>